<evidence type="ECO:0000313" key="21">
    <source>
        <dbReference type="Proteomes" id="UP000030004"/>
    </source>
</evidence>
<dbReference type="NCBIfam" id="NF005935">
    <property type="entry name" value="PRK07967.1"/>
    <property type="match status" value="1"/>
</dbReference>
<dbReference type="PANTHER" id="PTHR11712">
    <property type="entry name" value="POLYKETIDE SYNTHASE-RELATED"/>
    <property type="match status" value="1"/>
</dbReference>
<protein>
    <recommendedName>
        <fullName evidence="13">3-oxoacyl-[acyl-carrier-protein] synthase 1</fullName>
        <ecNumber evidence="5">2.3.1.41</ecNumber>
    </recommendedName>
    <alternativeName>
        <fullName evidence="14">3-oxoacyl-[acyl-carrier-protein] synthase I</fullName>
    </alternativeName>
    <alternativeName>
        <fullName evidence="15">Beta-ketoacyl-ACP synthase I</fullName>
    </alternativeName>
</protein>
<dbReference type="GO" id="GO:0006633">
    <property type="term" value="P:fatty acid biosynthetic process"/>
    <property type="evidence" value="ECO:0007669"/>
    <property type="project" value="UniProtKB-KW"/>
</dbReference>
<dbReference type="STRING" id="1461694.ATO9_01830"/>
<evidence type="ECO:0000256" key="12">
    <source>
        <dbReference type="ARBA" id="ARBA00023315"/>
    </source>
</evidence>
<dbReference type="Proteomes" id="UP000030004">
    <property type="component" value="Unassembled WGS sequence"/>
</dbReference>
<name>A0A0A0EJE6_9RHOB</name>
<keyword evidence="6" id="KW-0963">Cytoplasm</keyword>
<dbReference type="eggNOG" id="COG0304">
    <property type="taxonomic scope" value="Bacteria"/>
</dbReference>
<dbReference type="EMBL" id="AQQX01000001">
    <property type="protein sequence ID" value="KGM50263.1"/>
    <property type="molecule type" value="Genomic_DNA"/>
</dbReference>
<evidence type="ECO:0000256" key="10">
    <source>
        <dbReference type="ARBA" id="ARBA00023098"/>
    </source>
</evidence>
<evidence type="ECO:0000256" key="8">
    <source>
        <dbReference type="ARBA" id="ARBA00022679"/>
    </source>
</evidence>
<evidence type="ECO:0000256" key="4">
    <source>
        <dbReference type="ARBA" id="ARBA00011738"/>
    </source>
</evidence>
<dbReference type="PROSITE" id="PS00606">
    <property type="entry name" value="KS3_1"/>
    <property type="match status" value="1"/>
</dbReference>
<comment type="subcellular location">
    <subcellularLocation>
        <location evidence="1">Cytoplasm</location>
    </subcellularLocation>
</comment>
<dbReference type="InterPro" id="IPR000794">
    <property type="entry name" value="Beta-ketoacyl_synthase"/>
</dbReference>
<dbReference type="PROSITE" id="PS52004">
    <property type="entry name" value="KS3_2"/>
    <property type="match status" value="1"/>
</dbReference>
<comment type="similarity">
    <text evidence="3 18">Belongs to the thiolase-like superfamily. Beta-ketoacyl-ACP synthases family.</text>
</comment>
<dbReference type="SUPFAM" id="SSF53901">
    <property type="entry name" value="Thiolase-like"/>
    <property type="match status" value="2"/>
</dbReference>
<sequence>MRRVVVTGLGIVSSIGNNAQDVTASLKAGKSGIVASEEMAEYGFRSRVAGTLKIDPAEHVDKRTLRFMGPGAAYSYIAMSQAIADAGLEEKDIVNPRTGLVAGSGGPSTSAMFSAHQTVLKSGATKRIGPFAVPKCMSSTVSANLATAFKIKGINYSITSACSTSLHCIGNAAEQIMMGKQDVMFAGGGEELDWTLSCLFDAMGAMSSKFNDTPEKASRAFSEDRDGFVISGGGGIVVLEDLDHALARGAKIYAEVTGYAATSDGHDMVAPSGEGGERAMRLAMQSLPEDRKIGYVNAHGTSTPVGDVGEVEAMRRIFGEGNTPPISSTKSMTGHAQGAAGALEAIFCLLMLDQDFITPSINVDPLDPKLAPEEIATKLVENAGLDTVMTNSFGFGGTNGSMLLSRYNG</sequence>
<evidence type="ECO:0000256" key="3">
    <source>
        <dbReference type="ARBA" id="ARBA00008467"/>
    </source>
</evidence>
<comment type="subunit">
    <text evidence="4">Homodimer.</text>
</comment>
<comment type="catalytic activity">
    <reaction evidence="16">
        <text>(3Z)-decenoyl-[ACP] + malonyl-[ACP] + H(+) = 3-oxo-(5Z)-dodecenoyl-[ACP] + holo-[ACP] + CO2</text>
        <dbReference type="Rhea" id="RHEA:54940"/>
        <dbReference type="Rhea" id="RHEA-COMP:9623"/>
        <dbReference type="Rhea" id="RHEA-COMP:9685"/>
        <dbReference type="Rhea" id="RHEA-COMP:9927"/>
        <dbReference type="Rhea" id="RHEA-COMP:14042"/>
        <dbReference type="ChEBI" id="CHEBI:15378"/>
        <dbReference type="ChEBI" id="CHEBI:16526"/>
        <dbReference type="ChEBI" id="CHEBI:64479"/>
        <dbReference type="ChEBI" id="CHEBI:78449"/>
        <dbReference type="ChEBI" id="CHEBI:78798"/>
        <dbReference type="ChEBI" id="CHEBI:138410"/>
    </reaction>
    <physiologicalReaction direction="left-to-right" evidence="16">
        <dbReference type="Rhea" id="RHEA:54941"/>
    </physiologicalReaction>
</comment>
<organism evidence="20 21">
    <name type="scientific">Pseudooceanicola atlanticus</name>
    <dbReference type="NCBI Taxonomy" id="1461694"/>
    <lineage>
        <taxon>Bacteria</taxon>
        <taxon>Pseudomonadati</taxon>
        <taxon>Pseudomonadota</taxon>
        <taxon>Alphaproteobacteria</taxon>
        <taxon>Rhodobacterales</taxon>
        <taxon>Paracoccaceae</taxon>
        <taxon>Pseudooceanicola</taxon>
    </lineage>
</organism>
<dbReference type="InterPro" id="IPR014030">
    <property type="entry name" value="Ketoacyl_synth_N"/>
</dbReference>
<reference evidence="20 21" key="1">
    <citation type="journal article" date="2015" name="Antonie Van Leeuwenhoek">
        <title>Pseudooceanicola atlanticus gen. nov. sp. nov., isolated from surface seawater of the Atlantic Ocean and reclassification of Oceanicola batsensis, Oceanicola marinus, Oceanicola nitratireducens, Oceanicola nanhaiensis, Oceanicola antarcticus and Oceanicola flagellatus, as Pseudooceanicola batsensis comb. nov., Pseudooceanicola marinus comb. nov., Pseudooceanicola nitratireducens comb. nov., Pseudooceanicola nanhaiensis comb. nov., Pseudooceanicola antarcticus comb. nov., and Pseudooceanicola flagellatus comb. nov.</title>
        <authorList>
            <person name="Lai Q."/>
            <person name="Li G."/>
            <person name="Liu X."/>
            <person name="Du Y."/>
            <person name="Sun F."/>
            <person name="Shao Z."/>
        </authorList>
    </citation>
    <scope>NUCLEOTIDE SEQUENCE [LARGE SCALE GENOMIC DNA]</scope>
    <source>
        <strain evidence="20 21">22II-s11g</strain>
    </source>
</reference>
<dbReference type="InterPro" id="IPR016039">
    <property type="entry name" value="Thiolase-like"/>
</dbReference>
<evidence type="ECO:0000256" key="16">
    <source>
        <dbReference type="ARBA" id="ARBA00048121"/>
    </source>
</evidence>
<dbReference type="RefSeq" id="WP_043744250.1">
    <property type="nucleotide sequence ID" value="NZ_AQQX01000001.1"/>
</dbReference>
<dbReference type="InterPro" id="IPR020841">
    <property type="entry name" value="PKS_Beta-ketoAc_synthase_dom"/>
</dbReference>
<evidence type="ECO:0000256" key="1">
    <source>
        <dbReference type="ARBA" id="ARBA00004496"/>
    </source>
</evidence>
<evidence type="ECO:0000256" key="18">
    <source>
        <dbReference type="RuleBase" id="RU003694"/>
    </source>
</evidence>
<keyword evidence="8 18" id="KW-0808">Transferase</keyword>
<evidence type="ECO:0000256" key="17">
    <source>
        <dbReference type="ARBA" id="ARBA00048506"/>
    </source>
</evidence>
<dbReference type="Gene3D" id="3.40.47.10">
    <property type="match status" value="2"/>
</dbReference>
<keyword evidence="10" id="KW-0443">Lipid metabolism</keyword>
<evidence type="ECO:0000256" key="6">
    <source>
        <dbReference type="ARBA" id="ARBA00022490"/>
    </source>
</evidence>
<keyword evidence="7" id="KW-0444">Lipid biosynthesis</keyword>
<keyword evidence="9" id="KW-0276">Fatty acid metabolism</keyword>
<evidence type="ECO:0000256" key="2">
    <source>
        <dbReference type="ARBA" id="ARBA00005194"/>
    </source>
</evidence>
<evidence type="ECO:0000256" key="7">
    <source>
        <dbReference type="ARBA" id="ARBA00022516"/>
    </source>
</evidence>
<evidence type="ECO:0000256" key="5">
    <source>
        <dbReference type="ARBA" id="ARBA00013191"/>
    </source>
</evidence>
<evidence type="ECO:0000313" key="20">
    <source>
        <dbReference type="EMBL" id="KGM50263.1"/>
    </source>
</evidence>
<gene>
    <name evidence="20" type="ORF">ATO9_01830</name>
</gene>
<accession>A0A0A0EJE6</accession>
<dbReference type="OrthoDB" id="9808669at2"/>
<evidence type="ECO:0000259" key="19">
    <source>
        <dbReference type="PROSITE" id="PS52004"/>
    </source>
</evidence>
<dbReference type="NCBIfam" id="NF005589">
    <property type="entry name" value="PRK07314.1"/>
    <property type="match status" value="1"/>
</dbReference>
<proteinExistence type="inferred from homology"/>
<dbReference type="FunFam" id="3.40.47.10:FF:000006">
    <property type="entry name" value="3-oxoacyl-[acyl-carrier-protein] synthase I"/>
    <property type="match status" value="1"/>
</dbReference>
<keyword evidence="21" id="KW-1185">Reference proteome</keyword>
<dbReference type="CDD" id="cd00834">
    <property type="entry name" value="KAS_I_II"/>
    <property type="match status" value="1"/>
</dbReference>
<dbReference type="GO" id="GO:0004315">
    <property type="term" value="F:3-oxoacyl-[acyl-carrier-protein] synthase activity"/>
    <property type="evidence" value="ECO:0007669"/>
    <property type="project" value="UniProtKB-EC"/>
</dbReference>
<evidence type="ECO:0000256" key="15">
    <source>
        <dbReference type="ARBA" id="ARBA00042143"/>
    </source>
</evidence>
<comment type="caution">
    <text evidence="20">The sequence shown here is derived from an EMBL/GenBank/DDBJ whole genome shotgun (WGS) entry which is preliminary data.</text>
</comment>
<comment type="catalytic activity">
    <reaction evidence="17">
        <text>a fatty acyl-[ACP] + malonyl-[ACP] + H(+) = a 3-oxoacyl-[ACP] + holo-[ACP] + CO2</text>
        <dbReference type="Rhea" id="RHEA:22836"/>
        <dbReference type="Rhea" id="RHEA-COMP:9623"/>
        <dbReference type="Rhea" id="RHEA-COMP:9685"/>
        <dbReference type="Rhea" id="RHEA-COMP:9916"/>
        <dbReference type="Rhea" id="RHEA-COMP:14125"/>
        <dbReference type="ChEBI" id="CHEBI:15378"/>
        <dbReference type="ChEBI" id="CHEBI:16526"/>
        <dbReference type="ChEBI" id="CHEBI:64479"/>
        <dbReference type="ChEBI" id="CHEBI:78449"/>
        <dbReference type="ChEBI" id="CHEBI:78776"/>
        <dbReference type="ChEBI" id="CHEBI:138651"/>
        <dbReference type="EC" id="2.3.1.41"/>
    </reaction>
    <physiologicalReaction direction="left-to-right" evidence="17">
        <dbReference type="Rhea" id="RHEA:22837"/>
    </physiologicalReaction>
</comment>
<dbReference type="Pfam" id="PF00109">
    <property type="entry name" value="ketoacyl-synt"/>
    <property type="match status" value="1"/>
</dbReference>
<dbReference type="AlphaFoldDB" id="A0A0A0EJE6"/>
<keyword evidence="11" id="KW-0275">Fatty acid biosynthesis</keyword>
<evidence type="ECO:0000256" key="14">
    <source>
        <dbReference type="ARBA" id="ARBA00041620"/>
    </source>
</evidence>
<dbReference type="SMART" id="SM00825">
    <property type="entry name" value="PKS_KS"/>
    <property type="match status" value="1"/>
</dbReference>
<evidence type="ECO:0000256" key="11">
    <source>
        <dbReference type="ARBA" id="ARBA00023160"/>
    </source>
</evidence>
<dbReference type="InterPro" id="IPR018201">
    <property type="entry name" value="Ketoacyl_synth_AS"/>
</dbReference>
<evidence type="ECO:0000256" key="13">
    <source>
        <dbReference type="ARBA" id="ARBA00039450"/>
    </source>
</evidence>
<dbReference type="GO" id="GO:0005829">
    <property type="term" value="C:cytosol"/>
    <property type="evidence" value="ECO:0007669"/>
    <property type="project" value="TreeGrafter"/>
</dbReference>
<dbReference type="EC" id="2.3.1.41" evidence="5"/>
<keyword evidence="12 20" id="KW-0012">Acyltransferase</keyword>
<evidence type="ECO:0000256" key="9">
    <source>
        <dbReference type="ARBA" id="ARBA00022832"/>
    </source>
</evidence>
<comment type="pathway">
    <text evidence="2">Lipid metabolism; fatty acid biosynthesis.</text>
</comment>
<dbReference type="PANTHER" id="PTHR11712:SF306">
    <property type="entry name" value="3-OXOACYL-[ACYL-CARRIER-PROTEIN] SYNTHASE 1"/>
    <property type="match status" value="1"/>
</dbReference>
<dbReference type="Pfam" id="PF02801">
    <property type="entry name" value="Ketoacyl-synt_C"/>
    <property type="match status" value="1"/>
</dbReference>
<feature type="domain" description="Ketosynthase family 3 (KS3)" evidence="19">
    <location>
        <begin position="1"/>
        <end position="406"/>
    </location>
</feature>
<dbReference type="InterPro" id="IPR014031">
    <property type="entry name" value="Ketoacyl_synth_C"/>
</dbReference>